<evidence type="ECO:0000256" key="1">
    <source>
        <dbReference type="ARBA" id="ARBA00004571"/>
    </source>
</evidence>
<evidence type="ECO:0000256" key="5">
    <source>
        <dbReference type="ARBA" id="ARBA00023077"/>
    </source>
</evidence>
<evidence type="ECO:0000313" key="13">
    <source>
        <dbReference type="EMBL" id="OOQ59792.1"/>
    </source>
</evidence>
<comment type="caution">
    <text evidence="13">The sequence shown here is derived from an EMBL/GenBank/DDBJ whole genome shotgun (WGS) entry which is preliminary data.</text>
</comment>
<keyword evidence="10" id="KW-0732">Signal</keyword>
<dbReference type="InterPro" id="IPR008969">
    <property type="entry name" value="CarboxyPept-like_regulatory"/>
</dbReference>
<dbReference type="InterPro" id="IPR000531">
    <property type="entry name" value="Beta-barrel_TonB"/>
</dbReference>
<dbReference type="STRING" id="1792845.BC343_06490"/>
<evidence type="ECO:0000256" key="10">
    <source>
        <dbReference type="SAM" id="SignalP"/>
    </source>
</evidence>
<dbReference type="SUPFAM" id="SSF56935">
    <property type="entry name" value="Porins"/>
    <property type="match status" value="1"/>
</dbReference>
<evidence type="ECO:0000259" key="12">
    <source>
        <dbReference type="Pfam" id="PF07715"/>
    </source>
</evidence>
<protein>
    <submittedName>
        <fullName evidence="13">SusC/RagA family TonB-linked outer membrane protein</fullName>
    </submittedName>
</protein>
<evidence type="ECO:0000256" key="4">
    <source>
        <dbReference type="ARBA" id="ARBA00022692"/>
    </source>
</evidence>
<dbReference type="InterPro" id="IPR037066">
    <property type="entry name" value="Plug_dom_sf"/>
</dbReference>
<comment type="subcellular location">
    <subcellularLocation>
        <location evidence="1 8">Cell outer membrane</location>
        <topology evidence="1 8">Multi-pass membrane protein</topology>
    </subcellularLocation>
</comment>
<keyword evidence="5 9" id="KW-0798">TonB box</keyword>
<dbReference type="PROSITE" id="PS52016">
    <property type="entry name" value="TONB_DEPENDENT_REC_3"/>
    <property type="match status" value="1"/>
</dbReference>
<dbReference type="InterPro" id="IPR023996">
    <property type="entry name" value="TonB-dep_OMP_SusC/RagA"/>
</dbReference>
<dbReference type="InterPro" id="IPR012910">
    <property type="entry name" value="Plug_dom"/>
</dbReference>
<dbReference type="OrthoDB" id="9768177at2"/>
<dbReference type="Gene3D" id="2.60.40.1120">
    <property type="entry name" value="Carboxypeptidase-like, regulatory domain"/>
    <property type="match status" value="1"/>
</dbReference>
<keyword evidence="2 8" id="KW-0813">Transport</keyword>
<feature type="domain" description="TonB-dependent receptor plug" evidence="12">
    <location>
        <begin position="120"/>
        <end position="225"/>
    </location>
</feature>
<evidence type="ECO:0000256" key="8">
    <source>
        <dbReference type="PROSITE-ProRule" id="PRU01360"/>
    </source>
</evidence>
<gene>
    <name evidence="13" type="ORF">BC343_06490</name>
</gene>
<dbReference type="InterPro" id="IPR023997">
    <property type="entry name" value="TonB-dep_OMP_SusC/RagA_CS"/>
</dbReference>
<comment type="similarity">
    <text evidence="8 9">Belongs to the TonB-dependent receptor family.</text>
</comment>
<dbReference type="Pfam" id="PF00593">
    <property type="entry name" value="TonB_dep_Rec_b-barrel"/>
    <property type="match status" value="1"/>
</dbReference>
<keyword evidence="6 8" id="KW-0472">Membrane</keyword>
<reference evidence="13 14" key="1">
    <citation type="submission" date="2016-07" db="EMBL/GenBank/DDBJ databases">
        <title>Genomic analysis of zinc-resistant bacterium Mucilaginibacter pedocola TBZ30.</title>
        <authorList>
            <person name="Huang J."/>
            <person name="Tang J."/>
        </authorList>
    </citation>
    <scope>NUCLEOTIDE SEQUENCE [LARGE SCALE GENOMIC DNA]</scope>
    <source>
        <strain evidence="13 14">TBZ30</strain>
    </source>
</reference>
<dbReference type="NCBIfam" id="TIGR04057">
    <property type="entry name" value="SusC_RagA_signa"/>
    <property type="match status" value="1"/>
</dbReference>
<evidence type="ECO:0000256" key="3">
    <source>
        <dbReference type="ARBA" id="ARBA00022452"/>
    </source>
</evidence>
<evidence type="ECO:0000256" key="9">
    <source>
        <dbReference type="RuleBase" id="RU003357"/>
    </source>
</evidence>
<keyword evidence="3 8" id="KW-1134">Transmembrane beta strand</keyword>
<evidence type="ECO:0000313" key="14">
    <source>
        <dbReference type="Proteomes" id="UP000189739"/>
    </source>
</evidence>
<evidence type="ECO:0000259" key="11">
    <source>
        <dbReference type="Pfam" id="PF00593"/>
    </source>
</evidence>
<keyword evidence="7 8" id="KW-0998">Cell outer membrane</keyword>
<dbReference type="Gene3D" id="2.40.170.20">
    <property type="entry name" value="TonB-dependent receptor, beta-barrel domain"/>
    <property type="match status" value="1"/>
</dbReference>
<dbReference type="NCBIfam" id="TIGR04056">
    <property type="entry name" value="OMP_RagA_SusC"/>
    <property type="match status" value="1"/>
</dbReference>
<keyword evidence="14" id="KW-1185">Reference proteome</keyword>
<dbReference type="InterPro" id="IPR039426">
    <property type="entry name" value="TonB-dep_rcpt-like"/>
</dbReference>
<proteinExistence type="inferred from homology"/>
<accession>A0A1S9PFS1</accession>
<evidence type="ECO:0000256" key="2">
    <source>
        <dbReference type="ARBA" id="ARBA00022448"/>
    </source>
</evidence>
<feature type="chain" id="PRO_5012210665" evidence="10">
    <location>
        <begin position="24"/>
        <end position="1041"/>
    </location>
</feature>
<dbReference type="InterPro" id="IPR036942">
    <property type="entry name" value="Beta-barrel_TonB_sf"/>
</dbReference>
<feature type="domain" description="TonB-dependent receptor-like beta-barrel" evidence="11">
    <location>
        <begin position="421"/>
        <end position="804"/>
    </location>
</feature>
<keyword evidence="4 8" id="KW-0812">Transmembrane</keyword>
<dbReference type="GO" id="GO:0009279">
    <property type="term" value="C:cell outer membrane"/>
    <property type="evidence" value="ECO:0007669"/>
    <property type="project" value="UniProtKB-SubCell"/>
</dbReference>
<dbReference type="Proteomes" id="UP000189739">
    <property type="component" value="Unassembled WGS sequence"/>
</dbReference>
<dbReference type="Pfam" id="PF13715">
    <property type="entry name" value="CarbopepD_reg_2"/>
    <property type="match status" value="1"/>
</dbReference>
<dbReference type="AlphaFoldDB" id="A0A1S9PFS1"/>
<dbReference type="Gene3D" id="2.170.130.10">
    <property type="entry name" value="TonB-dependent receptor, plug domain"/>
    <property type="match status" value="1"/>
</dbReference>
<dbReference type="SUPFAM" id="SSF49464">
    <property type="entry name" value="Carboxypeptidase regulatory domain-like"/>
    <property type="match status" value="1"/>
</dbReference>
<evidence type="ECO:0000256" key="6">
    <source>
        <dbReference type="ARBA" id="ARBA00023136"/>
    </source>
</evidence>
<organism evidence="13 14">
    <name type="scientific">Mucilaginibacter pedocola</name>
    <dbReference type="NCBI Taxonomy" id="1792845"/>
    <lineage>
        <taxon>Bacteria</taxon>
        <taxon>Pseudomonadati</taxon>
        <taxon>Bacteroidota</taxon>
        <taxon>Sphingobacteriia</taxon>
        <taxon>Sphingobacteriales</taxon>
        <taxon>Sphingobacteriaceae</taxon>
        <taxon>Mucilaginibacter</taxon>
    </lineage>
</organism>
<sequence>MQFKLKFLACIALLFCLVSSAYAQSLRITGKVTQKSDGQGVPGATVALKGTTIGTVTDINGNYTLTLNQNTSATLVVSFIGMVTVERTVSATGVQNFVLDDASKALEEVVVVGYGTQKVTNISGAISVVKASDIKKLNAVRTEEALQGQVSGVTVVQSGSPGAKPTVLVRGIPSFSGNDPTVVVDGSIQSLDDLNSINPNDIESINVLKDPATTAIYGLKGGNGVIVVTTKAGRPNQKTEFSINSNYGVQDVSRRMGVLNASEYGAMVNEGSVAAGGNIIFPDLSILGTGTDWQKEIFHTAPMQSHNLSARGGSEKMSYFLSAGYLSQGGIVGGYDKSHFNRGTFTANLTYDLTPKLKFIMNTTGVLLNNKGVAENSFNSIIGNALNFDPTVPVYNTDPSVNTKYGYSNLLLSEIFNPINRLDNTFNTNTGSKIYGKFEAQYTVIKGLKLNSRFGYTKYDDRSKSFTPLMFYGPLNVENSQDAAGNQITGRHNSVNQSKSSNFNYTWENFANYNFSVAKDHNFETVVGFSMAKISGNGMNVGRQDVPFNSWEFADYSAATGTNTADNPNAQTGGAYQYFRRNLSYFGRVNYDYKNKYLASFSARRDGSYAFGVNNKFGNFYAGSLGWVVTQEDFFKPAFIDYLKIRGSYGVTGNENVSPQYNKIATGGPDYGSMANSNGYNFGNVFYTGSTLASLRNDDLAWEKQKQGNFGFDLTMAHNKISISADYYQKRVSGLLFTPTAPLVMGTIPVPVYNIGSTKSSGFDITVSYNERIGGFKLNNSFNVTTIKNMVRATNSDGTARILGGGFFNGQSQTVTVFEKGQTPAYFYGYKTAGLFQNAAEIAAAPTQAGAQPGDIRFVDVNGDGVITAADQTKIGDPFPNVTLGWNLGMSYKGFDFSALTYASLGGDIYRAYERNANFSNKYRGVLARWTGEGTTNDARYPRYSFLDPNSNIRVSDRYVEDGSFVKVKNIQLGYTFSKAMLKNVFKSVRIYAQVKNAFTFTKYTGYDPEISGGSNLLETGVDRGAYPQARIYSVGLDINL</sequence>
<dbReference type="RefSeq" id="WP_078348546.1">
    <property type="nucleotide sequence ID" value="NZ_MBTF01000012.1"/>
</dbReference>
<dbReference type="EMBL" id="MBTF01000012">
    <property type="protein sequence ID" value="OOQ59792.1"/>
    <property type="molecule type" value="Genomic_DNA"/>
</dbReference>
<evidence type="ECO:0000256" key="7">
    <source>
        <dbReference type="ARBA" id="ARBA00023237"/>
    </source>
</evidence>
<feature type="signal peptide" evidence="10">
    <location>
        <begin position="1"/>
        <end position="23"/>
    </location>
</feature>
<name>A0A1S9PFS1_9SPHI</name>
<dbReference type="Pfam" id="PF07715">
    <property type="entry name" value="Plug"/>
    <property type="match status" value="1"/>
</dbReference>